<dbReference type="OrthoDB" id="10516745at2759"/>
<dbReference type="InParanoid" id="F0YQN7"/>
<dbReference type="KEGG" id="aaf:AURANDRAFT_68755"/>
<accession>F0YQN7</accession>
<name>F0YQN7_AURAN</name>
<organism evidence="2">
    <name type="scientific">Aureococcus anophagefferens</name>
    <name type="common">Harmful bloom alga</name>
    <dbReference type="NCBI Taxonomy" id="44056"/>
    <lineage>
        <taxon>Eukaryota</taxon>
        <taxon>Sar</taxon>
        <taxon>Stramenopiles</taxon>
        <taxon>Ochrophyta</taxon>
        <taxon>Pelagophyceae</taxon>
        <taxon>Pelagomonadales</taxon>
        <taxon>Pelagomonadaceae</taxon>
        <taxon>Aureococcus</taxon>
    </lineage>
</organism>
<evidence type="ECO:0000313" key="2">
    <source>
        <dbReference type="Proteomes" id="UP000002729"/>
    </source>
</evidence>
<dbReference type="GeneID" id="20227002"/>
<gene>
    <name evidence="1" type="ORF">AURANDRAFT_68755</name>
</gene>
<dbReference type="RefSeq" id="XP_009042728.1">
    <property type="nucleotide sequence ID" value="XM_009044480.1"/>
</dbReference>
<dbReference type="AlphaFoldDB" id="F0YQN7"/>
<reference evidence="1 2" key="1">
    <citation type="journal article" date="2011" name="Proc. Natl. Acad. Sci. U.S.A.">
        <title>Niche of harmful alga Aureococcus anophagefferens revealed through ecogenomics.</title>
        <authorList>
            <person name="Gobler C.J."/>
            <person name="Berry D.L."/>
            <person name="Dyhrman S.T."/>
            <person name="Wilhelm S.W."/>
            <person name="Salamov A."/>
            <person name="Lobanov A.V."/>
            <person name="Zhang Y."/>
            <person name="Collier J.L."/>
            <person name="Wurch L.L."/>
            <person name="Kustka A.B."/>
            <person name="Dill B.D."/>
            <person name="Shah M."/>
            <person name="VerBerkmoes N.C."/>
            <person name="Kuo A."/>
            <person name="Terry A."/>
            <person name="Pangilinan J."/>
            <person name="Lindquist E.A."/>
            <person name="Lucas S."/>
            <person name="Paulsen I.T."/>
            <person name="Hattenrath-Lehmann T.K."/>
            <person name="Talmage S.C."/>
            <person name="Walker E.A."/>
            <person name="Koch F."/>
            <person name="Burson A.M."/>
            <person name="Marcoval M.A."/>
            <person name="Tang Y.Z."/>
            <person name="Lecleir G.R."/>
            <person name="Coyne K.J."/>
            <person name="Berg G.M."/>
            <person name="Bertrand E.M."/>
            <person name="Saito M.A."/>
            <person name="Gladyshev V.N."/>
            <person name="Grigoriev I.V."/>
        </authorList>
    </citation>
    <scope>NUCLEOTIDE SEQUENCE [LARGE SCALE GENOMIC DNA]</scope>
    <source>
        <strain evidence="2">CCMP 1984</strain>
    </source>
</reference>
<dbReference type="Proteomes" id="UP000002729">
    <property type="component" value="Unassembled WGS sequence"/>
</dbReference>
<proteinExistence type="predicted"/>
<evidence type="ECO:0000313" key="1">
    <source>
        <dbReference type="EMBL" id="EGB02572.1"/>
    </source>
</evidence>
<dbReference type="EMBL" id="GL833430">
    <property type="protein sequence ID" value="EGB02572.1"/>
    <property type="molecule type" value="Genomic_DNA"/>
</dbReference>
<sequence length="134" mass="15022">MSSKKEGGILKRARWGATHRIHDHFVDGFPLLSDRFVREREAAERRYEYNLGSRHFASKADGEAGIGALKALFRRLDRAIGLGDAAVVQALRVEFAAELALWKWRKGARVEFKRRRLAKETEGGDAAAAEKSAD</sequence>
<protein>
    <submittedName>
        <fullName evidence="1">Uncharacterized protein</fullName>
    </submittedName>
</protein>
<keyword evidence="2" id="KW-1185">Reference proteome</keyword>